<feature type="transmembrane region" description="Helical" evidence="2">
    <location>
        <begin position="16"/>
        <end position="36"/>
    </location>
</feature>
<organism evidence="4 5">
    <name type="scientific">Gryllus longicercus</name>
    <dbReference type="NCBI Taxonomy" id="2509291"/>
    <lineage>
        <taxon>Eukaryota</taxon>
        <taxon>Metazoa</taxon>
        <taxon>Ecdysozoa</taxon>
        <taxon>Arthropoda</taxon>
        <taxon>Hexapoda</taxon>
        <taxon>Insecta</taxon>
        <taxon>Pterygota</taxon>
        <taxon>Neoptera</taxon>
        <taxon>Polyneoptera</taxon>
        <taxon>Orthoptera</taxon>
        <taxon>Ensifera</taxon>
        <taxon>Gryllidea</taxon>
        <taxon>Grylloidea</taxon>
        <taxon>Gryllidae</taxon>
        <taxon>Gryllinae</taxon>
        <taxon>Gryllus</taxon>
    </lineage>
</organism>
<keyword evidence="2" id="KW-1133">Transmembrane helix</keyword>
<dbReference type="Pfam" id="PF12999">
    <property type="entry name" value="PRKCSH-like"/>
    <property type="match status" value="1"/>
</dbReference>
<evidence type="ECO:0000256" key="2">
    <source>
        <dbReference type="SAM" id="Phobius"/>
    </source>
</evidence>
<feature type="domain" description="Glucosidase II beta subunit N-terminal" evidence="3">
    <location>
        <begin position="46"/>
        <end position="155"/>
    </location>
</feature>
<evidence type="ECO:0000256" key="1">
    <source>
        <dbReference type="ARBA" id="ARBA00023157"/>
    </source>
</evidence>
<dbReference type="AlphaFoldDB" id="A0AAN9YYF6"/>
<comment type="caution">
    <text evidence="4">The sequence shown here is derived from an EMBL/GenBank/DDBJ whole genome shotgun (WGS) entry which is preliminary data.</text>
</comment>
<dbReference type="InterPro" id="IPR028146">
    <property type="entry name" value="PRKCSH_N"/>
</dbReference>
<accession>A0AAN9YYF6</accession>
<dbReference type="Proteomes" id="UP001378592">
    <property type="component" value="Unassembled WGS sequence"/>
</dbReference>
<gene>
    <name evidence="4" type="ORF">R5R35_010269</name>
</gene>
<keyword evidence="2" id="KW-0472">Membrane</keyword>
<reference evidence="4 5" key="1">
    <citation type="submission" date="2024-03" db="EMBL/GenBank/DDBJ databases">
        <title>The genome assembly and annotation of the cricket Gryllus longicercus Weissman &amp; Gray.</title>
        <authorList>
            <person name="Szrajer S."/>
            <person name="Gray D."/>
            <person name="Ylla G."/>
        </authorList>
    </citation>
    <scope>NUCLEOTIDE SEQUENCE [LARGE SCALE GENOMIC DNA]</scope>
    <source>
        <strain evidence="4">DAG 2021-001</strain>
        <tissue evidence="4">Whole body minus gut</tissue>
    </source>
</reference>
<dbReference type="InterPro" id="IPR039794">
    <property type="entry name" value="Gtb1-like"/>
</dbReference>
<dbReference type="GO" id="GO:0006491">
    <property type="term" value="P:N-glycan processing"/>
    <property type="evidence" value="ECO:0007669"/>
    <property type="project" value="TreeGrafter"/>
</dbReference>
<dbReference type="SUPFAM" id="SSF57424">
    <property type="entry name" value="LDL receptor-like module"/>
    <property type="match status" value="1"/>
</dbReference>
<dbReference type="EMBL" id="JAZDUA010000764">
    <property type="protein sequence ID" value="KAK7789411.1"/>
    <property type="molecule type" value="Genomic_DNA"/>
</dbReference>
<proteinExistence type="predicted"/>
<evidence type="ECO:0000313" key="4">
    <source>
        <dbReference type="EMBL" id="KAK7789411.1"/>
    </source>
</evidence>
<sequence length="181" mass="20629">MNICQKIYLRRKSKRYLYYIIFLGVFCVLCYQVYFLKVVTDDVTRSLVTSTAKVSSLLSTIRGVRQIDMAKYKPNNHGAFVCFDSQEEIEYSRINDDYCDCVSDGSDEPGTNACVNGKFYCETDRLTGYLPAGRVNDGICDCCDGSDEWAQKFPQVRMSENDQTKLGRYQSPCPNLCPEDV</sequence>
<protein>
    <recommendedName>
        <fullName evidence="3">Glucosidase II beta subunit N-terminal domain-containing protein</fullName>
    </recommendedName>
</protein>
<dbReference type="PANTHER" id="PTHR12630:SF1">
    <property type="entry name" value="GLUCOSIDASE 2 SUBUNIT BETA"/>
    <property type="match status" value="1"/>
</dbReference>
<keyword evidence="2" id="KW-0812">Transmembrane</keyword>
<dbReference type="GO" id="GO:0017177">
    <property type="term" value="C:glucosidase II complex"/>
    <property type="evidence" value="ECO:0007669"/>
    <property type="project" value="TreeGrafter"/>
</dbReference>
<dbReference type="PANTHER" id="PTHR12630">
    <property type="entry name" value="N-LINKED OLIGOSACCHARIDE PROCESSING"/>
    <property type="match status" value="1"/>
</dbReference>
<evidence type="ECO:0000259" key="3">
    <source>
        <dbReference type="Pfam" id="PF12999"/>
    </source>
</evidence>
<evidence type="ECO:0000313" key="5">
    <source>
        <dbReference type="Proteomes" id="UP001378592"/>
    </source>
</evidence>
<name>A0AAN9YYF6_9ORTH</name>
<keyword evidence="5" id="KW-1185">Reference proteome</keyword>
<keyword evidence="1" id="KW-1015">Disulfide bond</keyword>
<dbReference type="InterPro" id="IPR036055">
    <property type="entry name" value="LDL_receptor-like_sf"/>
</dbReference>